<protein>
    <submittedName>
        <fullName evidence="1">Uncharacterized protein</fullName>
    </submittedName>
</protein>
<organism evidence="1 2">
    <name type="scientific">Pluteus cervinus</name>
    <dbReference type="NCBI Taxonomy" id="181527"/>
    <lineage>
        <taxon>Eukaryota</taxon>
        <taxon>Fungi</taxon>
        <taxon>Dikarya</taxon>
        <taxon>Basidiomycota</taxon>
        <taxon>Agaricomycotina</taxon>
        <taxon>Agaricomycetes</taxon>
        <taxon>Agaricomycetidae</taxon>
        <taxon>Agaricales</taxon>
        <taxon>Pluteineae</taxon>
        <taxon>Pluteaceae</taxon>
        <taxon>Pluteus</taxon>
    </lineage>
</organism>
<proteinExistence type="predicted"/>
<reference evidence="1 2" key="1">
    <citation type="journal article" date="2019" name="Nat. Ecol. Evol.">
        <title>Megaphylogeny resolves global patterns of mushroom evolution.</title>
        <authorList>
            <person name="Varga T."/>
            <person name="Krizsan K."/>
            <person name="Foldi C."/>
            <person name="Dima B."/>
            <person name="Sanchez-Garcia M."/>
            <person name="Sanchez-Ramirez S."/>
            <person name="Szollosi G.J."/>
            <person name="Szarkandi J.G."/>
            <person name="Papp V."/>
            <person name="Albert L."/>
            <person name="Andreopoulos W."/>
            <person name="Angelini C."/>
            <person name="Antonin V."/>
            <person name="Barry K.W."/>
            <person name="Bougher N.L."/>
            <person name="Buchanan P."/>
            <person name="Buyck B."/>
            <person name="Bense V."/>
            <person name="Catcheside P."/>
            <person name="Chovatia M."/>
            <person name="Cooper J."/>
            <person name="Damon W."/>
            <person name="Desjardin D."/>
            <person name="Finy P."/>
            <person name="Geml J."/>
            <person name="Haridas S."/>
            <person name="Hughes K."/>
            <person name="Justo A."/>
            <person name="Karasinski D."/>
            <person name="Kautmanova I."/>
            <person name="Kiss B."/>
            <person name="Kocsube S."/>
            <person name="Kotiranta H."/>
            <person name="LaButti K.M."/>
            <person name="Lechner B.E."/>
            <person name="Liimatainen K."/>
            <person name="Lipzen A."/>
            <person name="Lukacs Z."/>
            <person name="Mihaltcheva S."/>
            <person name="Morgado L.N."/>
            <person name="Niskanen T."/>
            <person name="Noordeloos M.E."/>
            <person name="Ohm R.A."/>
            <person name="Ortiz-Santana B."/>
            <person name="Ovrebo C."/>
            <person name="Racz N."/>
            <person name="Riley R."/>
            <person name="Savchenko A."/>
            <person name="Shiryaev A."/>
            <person name="Soop K."/>
            <person name="Spirin V."/>
            <person name="Szebenyi C."/>
            <person name="Tomsovsky M."/>
            <person name="Tulloss R.E."/>
            <person name="Uehling J."/>
            <person name="Grigoriev I.V."/>
            <person name="Vagvolgyi C."/>
            <person name="Papp T."/>
            <person name="Martin F.M."/>
            <person name="Miettinen O."/>
            <person name="Hibbett D.S."/>
            <person name="Nagy L.G."/>
        </authorList>
    </citation>
    <scope>NUCLEOTIDE SEQUENCE [LARGE SCALE GENOMIC DNA]</scope>
    <source>
        <strain evidence="1 2">NL-1719</strain>
    </source>
</reference>
<sequence>MASTAAESSGPSSTSSLAMLELPRPQAGPLPVKQGEIGYQKDLHRHHTQSRSSSPTSPLPARHPADRDGLPQPPLSATSQRSHRSQRPGSNAIASSSSSSSRNPTTTPIPEDTATETSSMNSMKKKRFFGLFKKPKVPSFGGLRLTTLLAFTLQMLAIVGTIVTWVITVRRSAHPLSTANGENGATNAVFIHVVFTVALIGQLVFLERRIYRLRAERYSYLHPGEILPSLRHRSVDVDPVIAFSPWNRPPLPTYAAALAQSGVGTGDVEDHLIAAPPPPAYGNTRGSTLLLSGFLRESLRVQRPPSVHTRSSRVSESQRPVSYASSDENQETLGDAERAQRLEETLVRLERPSSESRASTSRA</sequence>
<dbReference type="EMBL" id="ML208305">
    <property type="protein sequence ID" value="TFK70936.1"/>
    <property type="molecule type" value="Genomic_DNA"/>
</dbReference>
<keyword evidence="2" id="KW-1185">Reference proteome</keyword>
<evidence type="ECO:0000313" key="2">
    <source>
        <dbReference type="Proteomes" id="UP000308600"/>
    </source>
</evidence>
<evidence type="ECO:0000313" key="1">
    <source>
        <dbReference type="EMBL" id="TFK70936.1"/>
    </source>
</evidence>
<accession>A0ACD3AZX7</accession>
<gene>
    <name evidence="1" type="ORF">BDN72DRAFT_877461</name>
</gene>
<name>A0ACD3AZX7_9AGAR</name>
<dbReference type="Proteomes" id="UP000308600">
    <property type="component" value="Unassembled WGS sequence"/>
</dbReference>